<keyword evidence="6" id="KW-1185">Reference proteome</keyword>
<evidence type="ECO:0000256" key="2">
    <source>
        <dbReference type="ARBA" id="ARBA00022801"/>
    </source>
</evidence>
<dbReference type="PANTHER" id="PTHR10357:SF210">
    <property type="entry name" value="MALTODEXTRIN GLUCOSIDASE"/>
    <property type="match status" value="1"/>
</dbReference>
<evidence type="ECO:0000313" key="6">
    <source>
        <dbReference type="Proteomes" id="UP000070456"/>
    </source>
</evidence>
<dbReference type="PATRIC" id="fig|520762.4.peg.2035"/>
<dbReference type="SUPFAM" id="SSF51445">
    <property type="entry name" value="(Trans)glycosidases"/>
    <property type="match status" value="1"/>
</dbReference>
<dbReference type="InterPro" id="IPR013780">
    <property type="entry name" value="Glyco_hydro_b"/>
</dbReference>
<gene>
    <name evidence="5" type="primary">apu</name>
    <name evidence="5" type="ORF">AN619_18360</name>
</gene>
<keyword evidence="3" id="KW-0326">Glycosidase</keyword>
<dbReference type="Pfam" id="PF00128">
    <property type="entry name" value="Alpha-amylase"/>
    <property type="match status" value="1"/>
</dbReference>
<keyword evidence="2" id="KW-0378">Hydrolase</keyword>
<dbReference type="CDD" id="cd11338">
    <property type="entry name" value="AmyAc_CMD"/>
    <property type="match status" value="1"/>
</dbReference>
<dbReference type="Proteomes" id="UP000070456">
    <property type="component" value="Unassembled WGS sequence"/>
</dbReference>
<dbReference type="InterPro" id="IPR017853">
    <property type="entry name" value="GH"/>
</dbReference>
<evidence type="ECO:0000256" key="3">
    <source>
        <dbReference type="ARBA" id="ARBA00023295"/>
    </source>
</evidence>
<organism evidence="5 6">
    <name type="scientific">Thermotalea metallivorans</name>
    <dbReference type="NCBI Taxonomy" id="520762"/>
    <lineage>
        <taxon>Bacteria</taxon>
        <taxon>Bacillati</taxon>
        <taxon>Bacillota</taxon>
        <taxon>Clostridia</taxon>
        <taxon>Peptostreptococcales</taxon>
        <taxon>Thermotaleaceae</taxon>
        <taxon>Thermotalea</taxon>
    </lineage>
</organism>
<dbReference type="AlphaFoldDB" id="A0A140L3Z6"/>
<evidence type="ECO:0000259" key="4">
    <source>
        <dbReference type="SMART" id="SM00642"/>
    </source>
</evidence>
<comment type="caution">
    <text evidence="5">The sequence shown here is derived from an EMBL/GenBank/DDBJ whole genome shotgun (WGS) entry which is preliminary data.</text>
</comment>
<dbReference type="CDD" id="cd02857">
    <property type="entry name" value="E_set_CDase_PDE_N"/>
    <property type="match status" value="1"/>
</dbReference>
<accession>A0A140L3Z6</accession>
<dbReference type="RefSeq" id="WP_068556400.1">
    <property type="nucleotide sequence ID" value="NZ_LOEE01000036.1"/>
</dbReference>
<dbReference type="InterPro" id="IPR014756">
    <property type="entry name" value="Ig_E-set"/>
</dbReference>
<evidence type="ECO:0000256" key="1">
    <source>
        <dbReference type="ARBA" id="ARBA00008061"/>
    </source>
</evidence>
<dbReference type="Gene3D" id="2.60.40.1180">
    <property type="entry name" value="Golgi alpha-mannosidase II"/>
    <property type="match status" value="1"/>
</dbReference>
<dbReference type="SUPFAM" id="SSF81296">
    <property type="entry name" value="E set domains"/>
    <property type="match status" value="1"/>
</dbReference>
<feature type="domain" description="Glycosyl hydrolase family 13 catalytic" evidence="4">
    <location>
        <begin position="143"/>
        <end position="552"/>
    </location>
</feature>
<dbReference type="InterPro" id="IPR004185">
    <property type="entry name" value="Glyco_hydro_13_lg-like_dom"/>
</dbReference>
<dbReference type="InterPro" id="IPR045857">
    <property type="entry name" value="O16G_dom_2"/>
</dbReference>
<dbReference type="Gene3D" id="2.60.40.10">
    <property type="entry name" value="Immunoglobulins"/>
    <property type="match status" value="1"/>
</dbReference>
<protein>
    <submittedName>
        <fullName evidence="5">Amylopullulanase</fullName>
    </submittedName>
</protein>
<dbReference type="EMBL" id="LOEE01000036">
    <property type="protein sequence ID" value="KXG75271.1"/>
    <property type="molecule type" value="Genomic_DNA"/>
</dbReference>
<dbReference type="GO" id="GO:0004553">
    <property type="term" value="F:hydrolase activity, hydrolyzing O-glycosyl compounds"/>
    <property type="evidence" value="ECO:0007669"/>
    <property type="project" value="InterPro"/>
</dbReference>
<dbReference type="GO" id="GO:0005975">
    <property type="term" value="P:carbohydrate metabolic process"/>
    <property type="evidence" value="ECO:0007669"/>
    <property type="project" value="InterPro"/>
</dbReference>
<proteinExistence type="inferred from homology"/>
<dbReference type="PANTHER" id="PTHR10357">
    <property type="entry name" value="ALPHA-AMYLASE FAMILY MEMBER"/>
    <property type="match status" value="1"/>
</dbReference>
<evidence type="ECO:0000313" key="5">
    <source>
        <dbReference type="EMBL" id="KXG75271.1"/>
    </source>
</evidence>
<sequence>MNDHWILHDSHQAFFRKPFGAVPCRQRISIRISLQGKKEEILQIILRLWDHQEGERKIPMVLCHTAHDQKSYETEISAPAAPGLLWYYFIITTREGIYFYGNNQNQTGGVGQIYLHEPPSYQITVYKEGATIPHWFASAVMYQIFPDRFYNGCENGEILNPKTNAYIYPDWNAPPAYIRDEKTGRIRQYDFFGGNLQGILKKLPYLKSLGIDVIYLNPVFESPSNHRYDTANYKKIDPMLGDNEFFRLLCAKAREQGISIILDGVFSHTGSDSIYFNKEGNYPELGAYQSKDSPYYPWYRFIQYPDVYECWWGIDTLPNVHEMEPSYQNFIIHQKDSVINYWMGMGVKGWRLDVADELPGAFIKALRKRIKENDPDALLIGEVWEDASRKTSYGELREYLLGEELDSVMNYPFRNILLDFMLGRKDSFETHGALMSLYENYPLHHFYAAMNLIGSHDVPRILTLLGEAPDEILLTKEEREHYKLSTEQKKKAVARLKMLSLLQMTFPGVPCIYYGDEAGVEGYNDPLNRRTYPWGQEDQELLEWYRKIISFRHRYDALTTGEWISLPLHQDVYGYLRRIANHQDVLGQKKENSSILVLINRNLHHSVSLSFDASAWGHQPWKDLLADDKETLVVDGLLHIALKPLEGKIMVQQP</sequence>
<dbReference type="InterPro" id="IPR006047">
    <property type="entry name" value="GH13_cat_dom"/>
</dbReference>
<reference evidence="5 6" key="1">
    <citation type="submission" date="2015-12" db="EMBL/GenBank/DDBJ databases">
        <title>Draft genome sequence of the thermoanaerobe Thermotalea metallivorans, an isolate from the runoff channel of the Great Artesian Basin, Australia.</title>
        <authorList>
            <person name="Patel B.K."/>
        </authorList>
    </citation>
    <scope>NUCLEOTIDE SEQUENCE [LARGE SCALE GENOMIC DNA]</scope>
    <source>
        <strain evidence="5 6">B2-1</strain>
    </source>
</reference>
<dbReference type="Gene3D" id="3.20.20.80">
    <property type="entry name" value="Glycosidases"/>
    <property type="match status" value="1"/>
</dbReference>
<dbReference type="STRING" id="520762.AN619_18360"/>
<dbReference type="SMART" id="SM00642">
    <property type="entry name" value="Aamy"/>
    <property type="match status" value="1"/>
</dbReference>
<dbReference type="InterPro" id="IPR013783">
    <property type="entry name" value="Ig-like_fold"/>
</dbReference>
<comment type="similarity">
    <text evidence="1">Belongs to the glycosyl hydrolase 13 family.</text>
</comment>
<name>A0A140L3Z6_9FIRM</name>
<dbReference type="OrthoDB" id="9805159at2"/>
<dbReference type="Gene3D" id="3.90.400.10">
    <property type="entry name" value="Oligo-1,6-glucosidase, Domain 2"/>
    <property type="match status" value="1"/>
</dbReference>